<dbReference type="EMBL" id="CP129675">
    <property type="protein sequence ID" value="XDS45981.1"/>
    <property type="molecule type" value="Genomic_DNA"/>
</dbReference>
<evidence type="ECO:0000313" key="5">
    <source>
        <dbReference type="EMBL" id="XDS50461.1"/>
    </source>
</evidence>
<dbReference type="GO" id="GO:0016787">
    <property type="term" value="F:hydrolase activity"/>
    <property type="evidence" value="ECO:0007669"/>
    <property type="project" value="UniProtKB-KW"/>
</dbReference>
<gene>
    <name evidence="5" type="ORF">QN062_08770</name>
    <name evidence="4" type="ORF">QN216_02960</name>
    <name evidence="3" type="ORF">QN217_07485</name>
</gene>
<dbReference type="RefSeq" id="WP_369341425.1">
    <property type="nucleotide sequence ID" value="NZ_CP129675.1"/>
</dbReference>
<dbReference type="PANTHER" id="PTHR48081">
    <property type="entry name" value="AB HYDROLASE SUPERFAMILY PROTEIN C4A8.06C"/>
    <property type="match status" value="1"/>
</dbReference>
<sequence length="334" mass="37373">MTAISIAEPSPKILEPEPVDDIRLFPRSPEVPEGCIVVDDIPGDDFPYPVHIHKVNYVTREIASADGEERESIDLPMWIFEPQLPDGTPETVREQQRWPGIVFVRGSAFHEQNVLDYISYFVRLAERGFVVAAPKYRHSDIAAFPAQMQDCKTAVRFVRKNADTYHVDGDRIALFGDSSGGHTVLMAGFTADHEPDTPVYGECSSAVSCIVDWYGPTDFSMMNRYPSVQNHTDADSPEGFEIGHVDVLDNPELNAKASVLAYISEDAPIPPTLIMHGGRDMIVPFNQSVRLYAKLKECGKDVTFMKINNANHACLGFRSNRALDMVIDYIRQHM</sequence>
<dbReference type="EMBL" id="CP129683">
    <property type="protein sequence ID" value="XDS50461.1"/>
    <property type="molecule type" value="Genomic_DNA"/>
</dbReference>
<reference evidence="4" key="1">
    <citation type="submission" date="2023-07" db="EMBL/GenBank/DDBJ databases">
        <title>Bifidobacterium aquikefiriaerophilum sp. nov. and Bifidobacterium eccum sp. nov., isolated from water kefir.</title>
        <authorList>
            <person name="Breselge S."/>
            <person name="Bellassi P."/>
            <person name="Barcenilla C."/>
            <person name="Alvarez-Ordonez A."/>
            <person name="Morelli L."/>
            <person name="Cotter P.D."/>
        </authorList>
    </citation>
    <scope>NUCLEOTIDE SEQUENCE</scope>
    <source>
        <strain evidence="5">WK012_4_13</strain>
        <strain evidence="4">WK013_4_14</strain>
        <strain evidence="3">WK048_4_13</strain>
    </source>
</reference>
<evidence type="ECO:0000256" key="1">
    <source>
        <dbReference type="ARBA" id="ARBA00022801"/>
    </source>
</evidence>
<dbReference type="InterPro" id="IPR050300">
    <property type="entry name" value="GDXG_lipolytic_enzyme"/>
</dbReference>
<dbReference type="Gene3D" id="3.40.50.1820">
    <property type="entry name" value="alpha/beta hydrolase"/>
    <property type="match status" value="1"/>
</dbReference>
<organism evidence="4">
    <name type="scientific">Bifidobacterium fermentum</name>
    <dbReference type="NCBI Taxonomy" id="3059035"/>
    <lineage>
        <taxon>Bacteria</taxon>
        <taxon>Bacillati</taxon>
        <taxon>Actinomycetota</taxon>
        <taxon>Actinomycetes</taxon>
        <taxon>Bifidobacteriales</taxon>
        <taxon>Bifidobacteriaceae</taxon>
        <taxon>Bifidobacterium</taxon>
    </lineage>
</organism>
<keyword evidence="1 4" id="KW-0378">Hydrolase</keyword>
<dbReference type="PANTHER" id="PTHR48081:SF13">
    <property type="entry name" value="ALPHA_BETA HYDROLASE"/>
    <property type="match status" value="1"/>
</dbReference>
<proteinExistence type="predicted"/>
<dbReference type="KEGG" id="bfk:QN062_08770"/>
<name>A0AB39UJ88_9BIFI</name>
<protein>
    <submittedName>
        <fullName evidence="4">Alpha/beta hydrolase</fullName>
    </submittedName>
</protein>
<dbReference type="InterPro" id="IPR029058">
    <property type="entry name" value="AB_hydrolase_fold"/>
</dbReference>
<dbReference type="AlphaFoldDB" id="A0AB39UJ88"/>
<evidence type="ECO:0000259" key="2">
    <source>
        <dbReference type="Pfam" id="PF20434"/>
    </source>
</evidence>
<feature type="domain" description="BD-FAE-like" evidence="2">
    <location>
        <begin position="94"/>
        <end position="295"/>
    </location>
</feature>
<dbReference type="EMBL" id="CP129682">
    <property type="protein sequence ID" value="XDS49237.1"/>
    <property type="molecule type" value="Genomic_DNA"/>
</dbReference>
<dbReference type="Pfam" id="PF20434">
    <property type="entry name" value="BD-FAE"/>
    <property type="match status" value="1"/>
</dbReference>
<dbReference type="InterPro" id="IPR049492">
    <property type="entry name" value="BD-FAE-like_dom"/>
</dbReference>
<accession>A0AB39UJ88</accession>
<dbReference type="SUPFAM" id="SSF53474">
    <property type="entry name" value="alpha/beta-Hydrolases"/>
    <property type="match status" value="1"/>
</dbReference>
<evidence type="ECO:0000313" key="3">
    <source>
        <dbReference type="EMBL" id="XDS45981.1"/>
    </source>
</evidence>
<evidence type="ECO:0000313" key="4">
    <source>
        <dbReference type="EMBL" id="XDS49237.1"/>
    </source>
</evidence>